<keyword evidence="2" id="KW-1185">Reference proteome</keyword>
<evidence type="ECO:0000313" key="2">
    <source>
        <dbReference type="Proteomes" id="UP000228934"/>
    </source>
</evidence>
<feature type="non-terminal residue" evidence="1">
    <location>
        <position position="1"/>
    </location>
</feature>
<proteinExistence type="predicted"/>
<name>A0A2G9QN02_AQUCT</name>
<dbReference type="EMBL" id="KV967637">
    <property type="protein sequence ID" value="PIO16481.1"/>
    <property type="molecule type" value="Genomic_DNA"/>
</dbReference>
<evidence type="ECO:0000313" key="1">
    <source>
        <dbReference type="EMBL" id="PIO16481.1"/>
    </source>
</evidence>
<sequence length="115" mass="12727">SCGIRRQPLLSLRFSYHTNSNAAKLFPCTTVRGPFLLFGPSGSSGFPSSRLVLCVGELDQHIRARHFPVLEVHLHIELCGSSNLETTTLGTSIFLIGNNCDFQSIILSFLFKLYP</sequence>
<dbReference type="AlphaFoldDB" id="A0A2G9QN02"/>
<protein>
    <submittedName>
        <fullName evidence="1">Uncharacterized protein</fullName>
    </submittedName>
</protein>
<reference evidence="2" key="1">
    <citation type="journal article" date="2017" name="Nat. Commun.">
        <title>The North American bullfrog draft genome provides insight into hormonal regulation of long noncoding RNA.</title>
        <authorList>
            <person name="Hammond S.A."/>
            <person name="Warren R.L."/>
            <person name="Vandervalk B.P."/>
            <person name="Kucuk E."/>
            <person name="Khan H."/>
            <person name="Gibb E.A."/>
            <person name="Pandoh P."/>
            <person name="Kirk H."/>
            <person name="Zhao Y."/>
            <person name="Jones M."/>
            <person name="Mungall A.J."/>
            <person name="Coope R."/>
            <person name="Pleasance S."/>
            <person name="Moore R.A."/>
            <person name="Holt R.A."/>
            <person name="Round J.M."/>
            <person name="Ohora S."/>
            <person name="Walle B.V."/>
            <person name="Veldhoen N."/>
            <person name="Helbing C.C."/>
            <person name="Birol I."/>
        </authorList>
    </citation>
    <scope>NUCLEOTIDE SEQUENCE [LARGE SCALE GENOMIC DNA]</scope>
</reference>
<dbReference type="Proteomes" id="UP000228934">
    <property type="component" value="Unassembled WGS sequence"/>
</dbReference>
<accession>A0A2G9QN02</accession>
<gene>
    <name evidence="1" type="ORF">AB205_0013770</name>
</gene>
<organism evidence="1 2">
    <name type="scientific">Aquarana catesbeiana</name>
    <name type="common">American bullfrog</name>
    <name type="synonym">Rana catesbeiana</name>
    <dbReference type="NCBI Taxonomy" id="8400"/>
    <lineage>
        <taxon>Eukaryota</taxon>
        <taxon>Metazoa</taxon>
        <taxon>Chordata</taxon>
        <taxon>Craniata</taxon>
        <taxon>Vertebrata</taxon>
        <taxon>Euteleostomi</taxon>
        <taxon>Amphibia</taxon>
        <taxon>Batrachia</taxon>
        <taxon>Anura</taxon>
        <taxon>Neobatrachia</taxon>
        <taxon>Ranoidea</taxon>
        <taxon>Ranidae</taxon>
        <taxon>Aquarana</taxon>
    </lineage>
</organism>